<dbReference type="RefSeq" id="WP_115935393.1">
    <property type="nucleotide sequence ID" value="NZ_QRDW01000001.1"/>
</dbReference>
<evidence type="ECO:0000313" key="9">
    <source>
        <dbReference type="Proteomes" id="UP000256845"/>
    </source>
</evidence>
<proteinExistence type="inferred from homology"/>
<feature type="transmembrane region" description="Helical" evidence="7">
    <location>
        <begin position="115"/>
        <end position="137"/>
    </location>
</feature>
<comment type="caution">
    <text evidence="8">The sequence shown here is derived from an EMBL/GenBank/DDBJ whole genome shotgun (WGS) entry which is preliminary data.</text>
</comment>
<organism evidence="8 9">
    <name type="scientific">Aestuariispira insulae</name>
    <dbReference type="NCBI Taxonomy" id="1461337"/>
    <lineage>
        <taxon>Bacteria</taxon>
        <taxon>Pseudomonadati</taxon>
        <taxon>Pseudomonadota</taxon>
        <taxon>Alphaproteobacteria</taxon>
        <taxon>Rhodospirillales</taxon>
        <taxon>Kiloniellaceae</taxon>
        <taxon>Aestuariispira</taxon>
    </lineage>
</organism>
<evidence type="ECO:0000256" key="2">
    <source>
        <dbReference type="ARBA" id="ARBA00005779"/>
    </source>
</evidence>
<sequence length="138" mass="14467">MFDALLMSFLNGLPNLLMHYGTTLAILAAGIAIYVRVTPYPEIKLVKEGNMAAAISLSGGILGIAIPLAAAMSPSVHPVEILMWGAVALLVTLTVYWIADHLFKEIPKRIEEGDCAAALVMSAIKLATAIILAPAVAG</sequence>
<evidence type="ECO:0000256" key="3">
    <source>
        <dbReference type="ARBA" id="ARBA00022475"/>
    </source>
</evidence>
<dbReference type="Pfam" id="PF03994">
    <property type="entry name" value="DUF350"/>
    <property type="match status" value="1"/>
</dbReference>
<evidence type="ECO:0000256" key="5">
    <source>
        <dbReference type="ARBA" id="ARBA00022989"/>
    </source>
</evidence>
<comment type="subcellular location">
    <subcellularLocation>
        <location evidence="1">Cell membrane</location>
        <topology evidence="1">Multi-pass membrane protein</topology>
    </subcellularLocation>
</comment>
<keyword evidence="9" id="KW-1185">Reference proteome</keyword>
<dbReference type="PANTHER" id="PTHR40043">
    <property type="entry name" value="UPF0719 INNER MEMBRANE PROTEIN YJFL"/>
    <property type="match status" value="1"/>
</dbReference>
<dbReference type="PANTHER" id="PTHR40043:SF1">
    <property type="entry name" value="UPF0719 INNER MEMBRANE PROTEIN YJFL"/>
    <property type="match status" value="1"/>
</dbReference>
<feature type="transmembrane region" description="Helical" evidence="7">
    <location>
        <begin position="81"/>
        <end position="103"/>
    </location>
</feature>
<dbReference type="Proteomes" id="UP000256845">
    <property type="component" value="Unassembled WGS sequence"/>
</dbReference>
<reference evidence="8 9" key="1">
    <citation type="submission" date="2018-07" db="EMBL/GenBank/DDBJ databases">
        <title>Genomic Encyclopedia of Type Strains, Phase III (KMG-III): the genomes of soil and plant-associated and newly described type strains.</title>
        <authorList>
            <person name="Whitman W."/>
        </authorList>
    </citation>
    <scope>NUCLEOTIDE SEQUENCE [LARGE SCALE GENOMIC DNA]</scope>
    <source>
        <strain evidence="8 9">CECT 8488</strain>
    </source>
</reference>
<evidence type="ECO:0000313" key="8">
    <source>
        <dbReference type="EMBL" id="RED54329.1"/>
    </source>
</evidence>
<gene>
    <name evidence="8" type="ORF">DFP90_1011132</name>
</gene>
<keyword evidence="5 7" id="KW-1133">Transmembrane helix</keyword>
<name>A0A3D9HY38_9PROT</name>
<dbReference type="AlphaFoldDB" id="A0A3D9HY38"/>
<accession>A0A3D9HY38</accession>
<evidence type="ECO:0000256" key="4">
    <source>
        <dbReference type="ARBA" id="ARBA00022692"/>
    </source>
</evidence>
<evidence type="ECO:0000256" key="1">
    <source>
        <dbReference type="ARBA" id="ARBA00004651"/>
    </source>
</evidence>
<protein>
    <submittedName>
        <fullName evidence="8">Putative membrane protein</fullName>
    </submittedName>
</protein>
<keyword evidence="6 7" id="KW-0472">Membrane</keyword>
<dbReference type="GO" id="GO:0005886">
    <property type="term" value="C:plasma membrane"/>
    <property type="evidence" value="ECO:0007669"/>
    <property type="project" value="UniProtKB-SubCell"/>
</dbReference>
<comment type="similarity">
    <text evidence="2">Belongs to the UPF0719 family.</text>
</comment>
<dbReference type="OrthoDB" id="5395971at2"/>
<feature type="transmembrane region" description="Helical" evidence="7">
    <location>
        <begin position="17"/>
        <end position="37"/>
    </location>
</feature>
<keyword evidence="4 7" id="KW-0812">Transmembrane</keyword>
<evidence type="ECO:0000256" key="7">
    <source>
        <dbReference type="SAM" id="Phobius"/>
    </source>
</evidence>
<evidence type="ECO:0000256" key="6">
    <source>
        <dbReference type="ARBA" id="ARBA00023136"/>
    </source>
</evidence>
<dbReference type="EMBL" id="QRDW01000001">
    <property type="protein sequence ID" value="RED54329.1"/>
    <property type="molecule type" value="Genomic_DNA"/>
</dbReference>
<feature type="transmembrane region" description="Helical" evidence="7">
    <location>
        <begin position="49"/>
        <end position="69"/>
    </location>
</feature>
<keyword evidence="3" id="KW-1003">Cell membrane</keyword>
<dbReference type="InterPro" id="IPR007140">
    <property type="entry name" value="DUF350"/>
</dbReference>